<feature type="non-terminal residue" evidence="2">
    <location>
        <position position="1"/>
    </location>
</feature>
<name>A0ABQ7GX71_DUNSA</name>
<evidence type="ECO:0000256" key="1">
    <source>
        <dbReference type="SAM" id="MobiDB-lite"/>
    </source>
</evidence>
<comment type="caution">
    <text evidence="2">The sequence shown here is derived from an EMBL/GenBank/DDBJ whole genome shotgun (WGS) entry which is preliminary data.</text>
</comment>
<proteinExistence type="predicted"/>
<gene>
    <name evidence="2" type="ORF">DUNSADRAFT_1340</name>
</gene>
<evidence type="ECO:0000313" key="3">
    <source>
        <dbReference type="Proteomes" id="UP000815325"/>
    </source>
</evidence>
<organism evidence="2 3">
    <name type="scientific">Dunaliella salina</name>
    <name type="common">Green alga</name>
    <name type="synonym">Protococcus salinus</name>
    <dbReference type="NCBI Taxonomy" id="3046"/>
    <lineage>
        <taxon>Eukaryota</taxon>
        <taxon>Viridiplantae</taxon>
        <taxon>Chlorophyta</taxon>
        <taxon>core chlorophytes</taxon>
        <taxon>Chlorophyceae</taxon>
        <taxon>CS clade</taxon>
        <taxon>Chlamydomonadales</taxon>
        <taxon>Dunaliellaceae</taxon>
        <taxon>Dunaliella</taxon>
    </lineage>
</organism>
<feature type="region of interest" description="Disordered" evidence="1">
    <location>
        <begin position="169"/>
        <end position="188"/>
    </location>
</feature>
<dbReference type="Proteomes" id="UP000815325">
    <property type="component" value="Unassembled WGS sequence"/>
</dbReference>
<keyword evidence="3" id="KW-1185">Reference proteome</keyword>
<protein>
    <submittedName>
        <fullName evidence="2">Uncharacterized protein</fullName>
    </submittedName>
</protein>
<accession>A0ABQ7GX71</accession>
<sequence>TGNPQGTLSQVAVREAATKRLSAQPYECQKHIELLEGAKKELDRLINTAAVSTVDYIALVCLMNDMRVKLVEDMVTQQRDQMATAYRNLETVFEYLKHIQVAVNGKASALALTNVDKCLRGVGREMVLMGKPPDVVGGRHEPAGILYGTALGSPEFWAGFMSGSAPNDMTGARFGSPPRPGSAAPSGASQIHRLSAMKQVRARFELQCLLLTKRLLFVLRSW</sequence>
<evidence type="ECO:0000313" key="2">
    <source>
        <dbReference type="EMBL" id="KAF5839204.1"/>
    </source>
</evidence>
<reference evidence="2" key="1">
    <citation type="submission" date="2017-08" db="EMBL/GenBank/DDBJ databases">
        <authorList>
            <person name="Polle J.E."/>
            <person name="Barry K."/>
            <person name="Cushman J."/>
            <person name="Schmutz J."/>
            <person name="Tran D."/>
            <person name="Hathwaick L.T."/>
            <person name="Yim W.C."/>
            <person name="Jenkins J."/>
            <person name="Mckie-Krisberg Z.M."/>
            <person name="Prochnik S."/>
            <person name="Lindquist E."/>
            <person name="Dockter R.B."/>
            <person name="Adam C."/>
            <person name="Molina H."/>
            <person name="Bunkerborg J."/>
            <person name="Jin E."/>
            <person name="Buchheim M."/>
            <person name="Magnuson J."/>
        </authorList>
    </citation>
    <scope>NUCLEOTIDE SEQUENCE</scope>
    <source>
        <strain evidence="2">CCAP 19/18</strain>
    </source>
</reference>
<dbReference type="EMBL" id="MU069551">
    <property type="protein sequence ID" value="KAF5839204.1"/>
    <property type="molecule type" value="Genomic_DNA"/>
</dbReference>